<feature type="domain" description="OmpR/PhoB-type" evidence="7">
    <location>
        <begin position="146"/>
        <end position="245"/>
    </location>
</feature>
<dbReference type="InterPro" id="IPR001867">
    <property type="entry name" value="OmpR/PhoB-type_DNA-bd"/>
</dbReference>
<dbReference type="Pfam" id="PF00072">
    <property type="entry name" value="Response_reg"/>
    <property type="match status" value="1"/>
</dbReference>
<accession>A0A1H8HWW4</accession>
<dbReference type="Proteomes" id="UP000198984">
    <property type="component" value="Unassembled WGS sequence"/>
</dbReference>
<dbReference type="PANTHER" id="PTHR48111">
    <property type="entry name" value="REGULATOR OF RPOS"/>
    <property type="match status" value="1"/>
</dbReference>
<keyword evidence="1 4" id="KW-0597">Phosphoprotein</keyword>
<evidence type="ECO:0000256" key="5">
    <source>
        <dbReference type="PROSITE-ProRule" id="PRU01091"/>
    </source>
</evidence>
<dbReference type="SUPFAM" id="SSF52172">
    <property type="entry name" value="CheY-like"/>
    <property type="match status" value="1"/>
</dbReference>
<dbReference type="SMART" id="SM00448">
    <property type="entry name" value="REC"/>
    <property type="match status" value="1"/>
</dbReference>
<name>A0A1H8HWW4_9BACT</name>
<dbReference type="CDD" id="cd17574">
    <property type="entry name" value="REC_OmpR"/>
    <property type="match status" value="1"/>
</dbReference>
<feature type="domain" description="Response regulatory" evidence="6">
    <location>
        <begin position="4"/>
        <end position="131"/>
    </location>
</feature>
<evidence type="ECO:0000256" key="4">
    <source>
        <dbReference type="PROSITE-ProRule" id="PRU00169"/>
    </source>
</evidence>
<dbReference type="GO" id="GO:0000976">
    <property type="term" value="F:transcription cis-regulatory region binding"/>
    <property type="evidence" value="ECO:0007669"/>
    <property type="project" value="TreeGrafter"/>
</dbReference>
<dbReference type="CDD" id="cd00383">
    <property type="entry name" value="trans_reg_C"/>
    <property type="match status" value="1"/>
</dbReference>
<dbReference type="EMBL" id="FOBB01000011">
    <property type="protein sequence ID" value="SEN60547.1"/>
    <property type="molecule type" value="Genomic_DNA"/>
</dbReference>
<feature type="modified residue" description="4-aspartylphosphate" evidence="4">
    <location>
        <position position="53"/>
    </location>
</feature>
<dbReference type="InterPro" id="IPR039420">
    <property type="entry name" value="WalR-like"/>
</dbReference>
<keyword evidence="9" id="KW-1185">Reference proteome</keyword>
<evidence type="ECO:0000256" key="2">
    <source>
        <dbReference type="ARBA" id="ARBA00023012"/>
    </source>
</evidence>
<gene>
    <name evidence="8" type="ORF">SAMN04488505_111179</name>
</gene>
<dbReference type="InterPro" id="IPR011006">
    <property type="entry name" value="CheY-like_superfamily"/>
</dbReference>
<evidence type="ECO:0000259" key="6">
    <source>
        <dbReference type="PROSITE" id="PS50110"/>
    </source>
</evidence>
<evidence type="ECO:0000256" key="3">
    <source>
        <dbReference type="ARBA" id="ARBA00023125"/>
    </source>
</evidence>
<dbReference type="AlphaFoldDB" id="A0A1H8HWW4"/>
<dbReference type="GO" id="GO:0005829">
    <property type="term" value="C:cytosol"/>
    <property type="evidence" value="ECO:0007669"/>
    <property type="project" value="TreeGrafter"/>
</dbReference>
<feature type="DNA-binding region" description="OmpR/PhoB-type" evidence="5">
    <location>
        <begin position="146"/>
        <end position="245"/>
    </location>
</feature>
<dbReference type="InterPro" id="IPR016032">
    <property type="entry name" value="Sig_transdc_resp-reg_C-effctor"/>
</dbReference>
<dbReference type="PROSITE" id="PS51755">
    <property type="entry name" value="OMPR_PHOB"/>
    <property type="match status" value="1"/>
</dbReference>
<protein>
    <submittedName>
        <fullName evidence="8">DNA-binding response regulator, OmpR family, contains REC and winged-helix (WHTH) domain</fullName>
    </submittedName>
</protein>
<organism evidence="8 9">
    <name type="scientific">Chitinophaga rupis</name>
    <dbReference type="NCBI Taxonomy" id="573321"/>
    <lineage>
        <taxon>Bacteria</taxon>
        <taxon>Pseudomonadati</taxon>
        <taxon>Bacteroidota</taxon>
        <taxon>Chitinophagia</taxon>
        <taxon>Chitinophagales</taxon>
        <taxon>Chitinophagaceae</taxon>
        <taxon>Chitinophaga</taxon>
    </lineage>
</organism>
<dbReference type="PANTHER" id="PTHR48111:SF40">
    <property type="entry name" value="PHOSPHATE REGULON TRANSCRIPTIONAL REGULATORY PROTEIN PHOB"/>
    <property type="match status" value="1"/>
</dbReference>
<dbReference type="SMART" id="SM00862">
    <property type="entry name" value="Trans_reg_C"/>
    <property type="match status" value="1"/>
</dbReference>
<dbReference type="OrthoDB" id="9790442at2"/>
<evidence type="ECO:0000313" key="9">
    <source>
        <dbReference type="Proteomes" id="UP000198984"/>
    </source>
</evidence>
<evidence type="ECO:0000256" key="1">
    <source>
        <dbReference type="ARBA" id="ARBA00022553"/>
    </source>
</evidence>
<proteinExistence type="predicted"/>
<dbReference type="GO" id="GO:0032993">
    <property type="term" value="C:protein-DNA complex"/>
    <property type="evidence" value="ECO:0007669"/>
    <property type="project" value="TreeGrafter"/>
</dbReference>
<sequence length="256" mass="29452">MKARILFVEDDQNVGAATKRRLEEQGYEVRHCTDGLMAWEEFQHRTFDICLLDVMIPKKGGGPEKGGISEKDHGFELARQIRKRNDVIPILFITSKSMMEDKIAGFKTGADDYITKPINLQELVLRIEVFLKRTKNMVQATQAAKPTQYVIGKLTFDYADLRLHDSTQNKSFTLTQKEADLLRFLCDNANKALKREDILFNVWGKDDYFLGRSMDVFITKLRKYFKSDPEIKLETLHGVGFRFNVPHTPNVSTSLP</sequence>
<keyword evidence="3 5" id="KW-0238">DNA-binding</keyword>
<dbReference type="InterPro" id="IPR036388">
    <property type="entry name" value="WH-like_DNA-bd_sf"/>
</dbReference>
<evidence type="ECO:0000313" key="8">
    <source>
        <dbReference type="EMBL" id="SEN60547.1"/>
    </source>
</evidence>
<keyword evidence="2" id="KW-0902">Two-component regulatory system</keyword>
<dbReference type="RefSeq" id="WP_089920317.1">
    <property type="nucleotide sequence ID" value="NZ_FOBB01000011.1"/>
</dbReference>
<dbReference type="GO" id="GO:0006355">
    <property type="term" value="P:regulation of DNA-templated transcription"/>
    <property type="evidence" value="ECO:0007669"/>
    <property type="project" value="InterPro"/>
</dbReference>
<evidence type="ECO:0000259" key="7">
    <source>
        <dbReference type="PROSITE" id="PS51755"/>
    </source>
</evidence>
<dbReference type="STRING" id="573321.SAMN04488505_111179"/>
<dbReference type="Pfam" id="PF00486">
    <property type="entry name" value="Trans_reg_C"/>
    <property type="match status" value="1"/>
</dbReference>
<dbReference type="InterPro" id="IPR001789">
    <property type="entry name" value="Sig_transdc_resp-reg_receiver"/>
</dbReference>
<dbReference type="GO" id="GO:0000156">
    <property type="term" value="F:phosphorelay response regulator activity"/>
    <property type="evidence" value="ECO:0007669"/>
    <property type="project" value="TreeGrafter"/>
</dbReference>
<dbReference type="Gene3D" id="1.10.10.10">
    <property type="entry name" value="Winged helix-like DNA-binding domain superfamily/Winged helix DNA-binding domain"/>
    <property type="match status" value="1"/>
</dbReference>
<dbReference type="PROSITE" id="PS50110">
    <property type="entry name" value="RESPONSE_REGULATORY"/>
    <property type="match status" value="1"/>
</dbReference>
<dbReference type="Gene3D" id="3.40.50.2300">
    <property type="match status" value="1"/>
</dbReference>
<dbReference type="SUPFAM" id="SSF46894">
    <property type="entry name" value="C-terminal effector domain of the bipartite response regulators"/>
    <property type="match status" value="1"/>
</dbReference>
<reference evidence="8 9" key="1">
    <citation type="submission" date="2016-10" db="EMBL/GenBank/DDBJ databases">
        <authorList>
            <person name="de Groot N.N."/>
        </authorList>
    </citation>
    <scope>NUCLEOTIDE SEQUENCE [LARGE SCALE GENOMIC DNA]</scope>
    <source>
        <strain evidence="8 9">DSM 21039</strain>
    </source>
</reference>